<keyword evidence="1" id="KW-0812">Transmembrane</keyword>
<dbReference type="Proteomes" id="UP000176185">
    <property type="component" value="Unassembled WGS sequence"/>
</dbReference>
<feature type="transmembrane region" description="Helical" evidence="1">
    <location>
        <begin position="43"/>
        <end position="65"/>
    </location>
</feature>
<dbReference type="STRING" id="1797243.A2943_02345"/>
<name>A0A1F4XGL6_9BACT</name>
<sequence>MEKQHPVELHIPVPEHSSRLLALMTLLFLIPKIIILIPHLVVLWALGIISFVVGVAGQIVVLFTGSYPRQMHEFMVGILRWQVRVNAYIFGLRDEYPPFTFKE</sequence>
<reference evidence="2 3" key="1">
    <citation type="journal article" date="2016" name="Nat. Commun.">
        <title>Thousands of microbial genomes shed light on interconnected biogeochemical processes in an aquifer system.</title>
        <authorList>
            <person name="Anantharaman K."/>
            <person name="Brown C.T."/>
            <person name="Hug L.A."/>
            <person name="Sharon I."/>
            <person name="Castelle C.J."/>
            <person name="Probst A.J."/>
            <person name="Thomas B.C."/>
            <person name="Singh A."/>
            <person name="Wilkins M.J."/>
            <person name="Karaoz U."/>
            <person name="Brodie E.L."/>
            <person name="Williams K.H."/>
            <person name="Hubbard S.S."/>
            <person name="Banfield J.F."/>
        </authorList>
    </citation>
    <scope>NUCLEOTIDE SEQUENCE [LARGE SCALE GENOMIC DNA]</scope>
</reference>
<evidence type="ECO:0008006" key="4">
    <source>
        <dbReference type="Google" id="ProtNLM"/>
    </source>
</evidence>
<gene>
    <name evidence="2" type="ORF">A2943_02345</name>
</gene>
<evidence type="ECO:0000313" key="2">
    <source>
        <dbReference type="EMBL" id="OGC80706.1"/>
    </source>
</evidence>
<evidence type="ECO:0000256" key="1">
    <source>
        <dbReference type="SAM" id="Phobius"/>
    </source>
</evidence>
<evidence type="ECO:0000313" key="3">
    <source>
        <dbReference type="Proteomes" id="UP000176185"/>
    </source>
</evidence>
<dbReference type="EMBL" id="MEWX01000014">
    <property type="protein sequence ID" value="OGC80706.1"/>
    <property type="molecule type" value="Genomic_DNA"/>
</dbReference>
<dbReference type="InterPro" id="IPR025498">
    <property type="entry name" value="DUF4389"/>
</dbReference>
<accession>A0A1F4XGL6</accession>
<dbReference type="Pfam" id="PF14333">
    <property type="entry name" value="DUF4389"/>
    <property type="match status" value="1"/>
</dbReference>
<feature type="transmembrane region" description="Helical" evidence="1">
    <location>
        <begin position="20"/>
        <end position="37"/>
    </location>
</feature>
<organism evidence="2 3">
    <name type="scientific">Candidatus Adlerbacteria bacterium RIFCSPLOWO2_01_FULL_51_16</name>
    <dbReference type="NCBI Taxonomy" id="1797243"/>
    <lineage>
        <taxon>Bacteria</taxon>
        <taxon>Candidatus Adleribacteriota</taxon>
    </lineage>
</organism>
<protein>
    <recommendedName>
        <fullName evidence="4">DUF4389 domain-containing protein</fullName>
    </recommendedName>
</protein>
<comment type="caution">
    <text evidence="2">The sequence shown here is derived from an EMBL/GenBank/DDBJ whole genome shotgun (WGS) entry which is preliminary data.</text>
</comment>
<proteinExistence type="predicted"/>
<keyword evidence="1" id="KW-0472">Membrane</keyword>
<keyword evidence="1" id="KW-1133">Transmembrane helix</keyword>
<dbReference type="AlphaFoldDB" id="A0A1F4XGL6"/>